<feature type="compositionally biased region" description="Low complexity" evidence="1">
    <location>
        <begin position="345"/>
        <end position="360"/>
    </location>
</feature>
<feature type="compositionally biased region" description="Low complexity" evidence="1">
    <location>
        <begin position="117"/>
        <end position="127"/>
    </location>
</feature>
<dbReference type="GO" id="GO:0031297">
    <property type="term" value="P:replication fork processing"/>
    <property type="evidence" value="ECO:0007669"/>
    <property type="project" value="InterPro"/>
</dbReference>
<accession>A0A9P6UCG2</accession>
<dbReference type="GO" id="GO:0005634">
    <property type="term" value="C:nucleus"/>
    <property type="evidence" value="ECO:0007669"/>
    <property type="project" value="InterPro"/>
</dbReference>
<feature type="compositionally biased region" description="Acidic residues" evidence="1">
    <location>
        <begin position="320"/>
        <end position="330"/>
    </location>
</feature>
<dbReference type="Pfam" id="PF07962">
    <property type="entry name" value="Swi3"/>
    <property type="match status" value="1"/>
</dbReference>
<name>A0A9P6UCG2_9FUNG</name>
<dbReference type="InterPro" id="IPR012923">
    <property type="entry name" value="Csm3"/>
</dbReference>
<feature type="domain" description="Chromosome segregation in meiosis protein 3" evidence="2">
    <location>
        <begin position="171"/>
        <end position="224"/>
    </location>
</feature>
<protein>
    <recommendedName>
        <fullName evidence="2">Chromosome segregation in meiosis protein 3 domain-containing protein</fullName>
    </recommendedName>
</protein>
<feature type="region of interest" description="Disordered" evidence="1">
    <location>
        <begin position="269"/>
        <end position="439"/>
    </location>
</feature>
<proteinExistence type="predicted"/>
<feature type="compositionally biased region" description="Low complexity" evidence="1">
    <location>
        <begin position="88"/>
        <end position="105"/>
    </location>
</feature>
<dbReference type="GO" id="GO:0006974">
    <property type="term" value="P:DNA damage response"/>
    <property type="evidence" value="ECO:0007669"/>
    <property type="project" value="InterPro"/>
</dbReference>
<feature type="compositionally biased region" description="Basic and acidic residues" evidence="1">
    <location>
        <begin position="69"/>
        <end position="87"/>
    </location>
</feature>
<keyword evidence="4" id="KW-1185">Reference proteome</keyword>
<evidence type="ECO:0000313" key="4">
    <source>
        <dbReference type="Proteomes" id="UP000807716"/>
    </source>
</evidence>
<feature type="compositionally biased region" description="Basic and acidic residues" evidence="1">
    <location>
        <begin position="389"/>
        <end position="399"/>
    </location>
</feature>
<feature type="compositionally biased region" description="Low complexity" evidence="1">
    <location>
        <begin position="284"/>
        <end position="299"/>
    </location>
</feature>
<feature type="compositionally biased region" description="Acidic residues" evidence="1">
    <location>
        <begin position="32"/>
        <end position="47"/>
    </location>
</feature>
<evidence type="ECO:0000259" key="2">
    <source>
        <dbReference type="Pfam" id="PF07962"/>
    </source>
</evidence>
<feature type="compositionally biased region" description="Basic and acidic residues" evidence="1">
    <location>
        <begin position="1"/>
        <end position="11"/>
    </location>
</feature>
<feature type="region of interest" description="Disordered" evidence="1">
    <location>
        <begin position="1"/>
        <end position="144"/>
    </location>
</feature>
<comment type="caution">
    <text evidence="3">The sequence shown here is derived from an EMBL/GenBank/DDBJ whole genome shotgun (WGS) entry which is preliminary data.</text>
</comment>
<evidence type="ECO:0000256" key="1">
    <source>
        <dbReference type="SAM" id="MobiDB-lite"/>
    </source>
</evidence>
<dbReference type="OrthoDB" id="2449759at2759"/>
<feature type="compositionally biased region" description="Polar residues" evidence="1">
    <location>
        <begin position="333"/>
        <end position="344"/>
    </location>
</feature>
<evidence type="ECO:0000313" key="3">
    <source>
        <dbReference type="EMBL" id="KAG0269423.1"/>
    </source>
</evidence>
<organism evidence="3 4">
    <name type="scientific">Actinomortierella ambigua</name>
    <dbReference type="NCBI Taxonomy" id="1343610"/>
    <lineage>
        <taxon>Eukaryota</taxon>
        <taxon>Fungi</taxon>
        <taxon>Fungi incertae sedis</taxon>
        <taxon>Mucoromycota</taxon>
        <taxon>Mortierellomycotina</taxon>
        <taxon>Mortierellomycetes</taxon>
        <taxon>Mortierellales</taxon>
        <taxon>Mortierellaceae</taxon>
        <taxon>Actinomortierella</taxon>
    </lineage>
</organism>
<dbReference type="AlphaFoldDB" id="A0A9P6UCG2"/>
<gene>
    <name evidence="3" type="ORF">DFQ27_003548</name>
</gene>
<dbReference type="EMBL" id="JAAAJB010000025">
    <property type="protein sequence ID" value="KAG0269423.1"/>
    <property type="molecule type" value="Genomic_DNA"/>
</dbReference>
<reference evidence="3" key="1">
    <citation type="journal article" date="2020" name="Fungal Divers.">
        <title>Resolving the Mortierellaceae phylogeny through synthesis of multi-gene phylogenetics and phylogenomics.</title>
        <authorList>
            <person name="Vandepol N."/>
            <person name="Liber J."/>
            <person name="Desiro A."/>
            <person name="Na H."/>
            <person name="Kennedy M."/>
            <person name="Barry K."/>
            <person name="Grigoriev I.V."/>
            <person name="Miller A.N."/>
            <person name="O'Donnell K."/>
            <person name="Stajich J.E."/>
            <person name="Bonito G."/>
        </authorList>
    </citation>
    <scope>NUCLEOTIDE SEQUENCE</scope>
    <source>
        <strain evidence="3">BC1065</strain>
    </source>
</reference>
<dbReference type="Proteomes" id="UP000807716">
    <property type="component" value="Unassembled WGS sequence"/>
</dbReference>
<sequence length="439" mass="49219">MDEPEQQRNERALPAWANQYEARKRNDPDASTYEEYDDMDLWDEDEPVAPAPLNSLPPAQDYLAMIQQTRREMEQAQKKQKEQHEKQLQQQRQLEQQMAQRPVAGSGRGRGRGRGAGWQAGRPAQGATAAPRQGEARRRDADADLMDLSEVNVIEKEKKPRKPVPKLDAEKYKDNLARMMAMCQTWGDNLFPKATFHDFIRLAEAKCKNDDRVKVTMSTWRDEHFDQERLKREALEEQREKEAQLAAAAATGALDDEMDLAAIFSATGHGGSSSPLVAHEENGLSSSVSSPSRPLAAPRTPIKPTVAASRPSEKSRPQIELDDDDDDSDDGFLQTTYNDDAASTLSRIRQQRAARLAAMRSEQEPSIPTAGDDLTQELATPPPGDDSEDTKKLNKRHDDSMDETTAIGRSIEEGPEETMEASSQRRRRRLIVDESGDDE</sequence>